<dbReference type="GO" id="GO:0004331">
    <property type="term" value="F:fructose-2,6-bisphosphate 2-phosphatase activity"/>
    <property type="evidence" value="ECO:0007669"/>
    <property type="project" value="TreeGrafter"/>
</dbReference>
<dbReference type="Gene3D" id="3.40.50.1240">
    <property type="entry name" value="Phosphoglycerate mutase-like"/>
    <property type="match status" value="1"/>
</dbReference>
<reference evidence="4 5" key="1">
    <citation type="submission" date="2021-08" db="EMBL/GenBank/DDBJ databases">
        <title>Draft Genome Sequence of Phanerochaete sordida strain YK-624.</title>
        <authorList>
            <person name="Mori T."/>
            <person name="Dohra H."/>
            <person name="Suzuki T."/>
            <person name="Kawagishi H."/>
            <person name="Hirai H."/>
        </authorList>
    </citation>
    <scope>NUCLEOTIDE SEQUENCE [LARGE SCALE GENOMIC DNA]</scope>
    <source>
        <strain evidence="4 5">YK-624</strain>
    </source>
</reference>
<feature type="active site" description="Tele-phosphohistidine intermediate" evidence="2">
    <location>
        <position position="13"/>
    </location>
</feature>
<feature type="active site" description="Proton donor/acceptor" evidence="2">
    <location>
        <position position="90"/>
    </location>
</feature>
<evidence type="ECO:0000313" key="5">
    <source>
        <dbReference type="Proteomes" id="UP000703269"/>
    </source>
</evidence>
<dbReference type="SMART" id="SM00855">
    <property type="entry name" value="PGAM"/>
    <property type="match status" value="1"/>
</dbReference>
<proteinExistence type="predicted"/>
<dbReference type="PANTHER" id="PTHR46517:SF1">
    <property type="entry name" value="FRUCTOSE-2,6-BISPHOSPHATASE TIGAR"/>
    <property type="match status" value="1"/>
</dbReference>
<dbReference type="OrthoDB" id="354304at2759"/>
<feature type="binding site" evidence="3">
    <location>
        <begin position="12"/>
        <end position="19"/>
    </location>
    <ligand>
        <name>substrate</name>
    </ligand>
</feature>
<keyword evidence="5" id="KW-1185">Reference proteome</keyword>
<sequence>MSSPTLTVTFVRHGQSLDNQTRGLWAGWKDAPLSKHGMNQARAAGESLSSIPFTVIYASPLLRALATAQAIHDAQPAPKPPLTTSPLLREQHWGVAEGEPFAAAPDPALGLDEHIARGVYPLLREPWQRFPGGESLEDVGARAQQAVEELVMPHVWDAARQGRKDVHVAVVSHGIAISELVRVLVLKDESFGEHPAHRWKRMLNTAWTRVTVDVKGSKEGEPMNFADDSLPPLEIKVTDFNRSEHFDNLKH</sequence>
<dbReference type="InterPro" id="IPR013078">
    <property type="entry name" value="His_Pase_superF_clade-1"/>
</dbReference>
<dbReference type="EMBL" id="BPQB01000087">
    <property type="protein sequence ID" value="GJE98396.1"/>
    <property type="molecule type" value="Genomic_DNA"/>
</dbReference>
<dbReference type="Proteomes" id="UP000703269">
    <property type="component" value="Unassembled WGS sequence"/>
</dbReference>
<gene>
    <name evidence="4" type="ORF">PsYK624_146250</name>
</gene>
<comment type="caution">
    <text evidence="4">The sequence shown here is derived from an EMBL/GenBank/DDBJ whole genome shotgun (WGS) entry which is preliminary data.</text>
</comment>
<dbReference type="GO" id="GO:0043456">
    <property type="term" value="P:regulation of pentose-phosphate shunt"/>
    <property type="evidence" value="ECO:0007669"/>
    <property type="project" value="TreeGrafter"/>
</dbReference>
<organism evidence="4 5">
    <name type="scientific">Phanerochaete sordida</name>
    <dbReference type="NCBI Taxonomy" id="48140"/>
    <lineage>
        <taxon>Eukaryota</taxon>
        <taxon>Fungi</taxon>
        <taxon>Dikarya</taxon>
        <taxon>Basidiomycota</taxon>
        <taxon>Agaricomycotina</taxon>
        <taxon>Agaricomycetes</taxon>
        <taxon>Polyporales</taxon>
        <taxon>Phanerochaetaceae</taxon>
        <taxon>Phanerochaete</taxon>
    </lineage>
</organism>
<dbReference type="SUPFAM" id="SSF53254">
    <property type="entry name" value="Phosphoglycerate mutase-like"/>
    <property type="match status" value="1"/>
</dbReference>
<evidence type="ECO:0000256" key="2">
    <source>
        <dbReference type="PIRSR" id="PIRSR613078-1"/>
    </source>
</evidence>
<evidence type="ECO:0000256" key="1">
    <source>
        <dbReference type="ARBA" id="ARBA00022801"/>
    </source>
</evidence>
<dbReference type="GO" id="GO:0045820">
    <property type="term" value="P:negative regulation of glycolytic process"/>
    <property type="evidence" value="ECO:0007669"/>
    <property type="project" value="TreeGrafter"/>
</dbReference>
<evidence type="ECO:0000313" key="4">
    <source>
        <dbReference type="EMBL" id="GJE98396.1"/>
    </source>
</evidence>
<accession>A0A9P3LKD0</accession>
<dbReference type="GO" id="GO:0005829">
    <property type="term" value="C:cytosol"/>
    <property type="evidence" value="ECO:0007669"/>
    <property type="project" value="TreeGrafter"/>
</dbReference>
<dbReference type="InterPro" id="IPR051695">
    <property type="entry name" value="Phosphoglycerate_Mutase"/>
</dbReference>
<dbReference type="InterPro" id="IPR029033">
    <property type="entry name" value="His_PPase_superfam"/>
</dbReference>
<dbReference type="Pfam" id="PF00300">
    <property type="entry name" value="His_Phos_1"/>
    <property type="match status" value="1"/>
</dbReference>
<protein>
    <submittedName>
        <fullName evidence="4">Phosphoglycerate mutase-like protein</fullName>
    </submittedName>
</protein>
<name>A0A9P3LKD0_9APHY</name>
<keyword evidence="1" id="KW-0378">Hydrolase</keyword>
<feature type="binding site" evidence="3">
    <location>
        <position position="63"/>
    </location>
    <ligand>
        <name>substrate</name>
    </ligand>
</feature>
<evidence type="ECO:0000256" key="3">
    <source>
        <dbReference type="PIRSR" id="PIRSR613078-2"/>
    </source>
</evidence>
<dbReference type="CDD" id="cd07067">
    <property type="entry name" value="HP_PGM_like"/>
    <property type="match status" value="1"/>
</dbReference>
<dbReference type="AlphaFoldDB" id="A0A9P3LKD0"/>
<dbReference type="PANTHER" id="PTHR46517">
    <property type="entry name" value="FRUCTOSE-2,6-BISPHOSPHATASE TIGAR"/>
    <property type="match status" value="1"/>
</dbReference>